<comment type="similarity">
    <text evidence="1">Belongs to the glycosyl hydrolase 3 family.</text>
</comment>
<evidence type="ECO:0000313" key="5">
    <source>
        <dbReference type="EMBL" id="MFC5463622.1"/>
    </source>
</evidence>
<keyword evidence="6" id="KW-1185">Reference proteome</keyword>
<dbReference type="EMBL" id="JBHSMC010000001">
    <property type="protein sequence ID" value="MFC5463622.1"/>
    <property type="molecule type" value="Genomic_DNA"/>
</dbReference>
<name>A0ABW0LF62_9BACI</name>
<evidence type="ECO:0000259" key="4">
    <source>
        <dbReference type="Pfam" id="PF00933"/>
    </source>
</evidence>
<dbReference type="PANTHER" id="PTHR30480:SF16">
    <property type="entry name" value="GLYCOSIDE HYDROLASE FAMILY 3 DOMAIN PROTEIN"/>
    <property type="match status" value="1"/>
</dbReference>
<dbReference type="EC" id="3.2.1.52" evidence="5"/>
<sequence>MKKVIITLLLLNLIAASVLIFVNMKNSSQESDSNGKSEESNQQKDSVIDNMSLEEKVGQMIFAGIDDTVLNENTKTLISKYNVGGLIFYGDNLQNPEQSVELLNDVKTTNLDNRFPLFLGVDQEGGRVTRLPGNIVEMPTNQQIGEIGNERFSYDFGELLGQQLNAFGFNMNFAPVLDVNSNPNNPVIGDRSFGNNVDIVSKLGIQTMKGIEAQHVIPVVKHFPGHGDTSVDSHLELPIVDKTREEINELEIIPFQNAINEGTDVVMVAHILLPKIDPTYPSSMSTPIISGILREELQFNGVVMTDDMTMNAIMDHYGIGEATVKSVKAGSDIVLIAHDFSKVITAIDALVSAVESGEISESRINESVERIIKLKQKYKLKDTTVDNVDIDILNQTINGVLEKYMNE</sequence>
<dbReference type="InterPro" id="IPR050226">
    <property type="entry name" value="NagZ_Beta-hexosaminidase"/>
</dbReference>
<organism evidence="5 6">
    <name type="scientific">Lederbergia graminis</name>
    <dbReference type="NCBI Taxonomy" id="735518"/>
    <lineage>
        <taxon>Bacteria</taxon>
        <taxon>Bacillati</taxon>
        <taxon>Bacillota</taxon>
        <taxon>Bacilli</taxon>
        <taxon>Bacillales</taxon>
        <taxon>Bacillaceae</taxon>
        <taxon>Lederbergia</taxon>
    </lineage>
</organism>
<dbReference type="PROSITE" id="PS00775">
    <property type="entry name" value="GLYCOSYL_HYDROL_F3"/>
    <property type="match status" value="1"/>
</dbReference>
<dbReference type="RefSeq" id="WP_382347363.1">
    <property type="nucleotide sequence ID" value="NZ_JBHSMC010000001.1"/>
</dbReference>
<dbReference type="InterPro" id="IPR017853">
    <property type="entry name" value="GH"/>
</dbReference>
<dbReference type="InterPro" id="IPR001764">
    <property type="entry name" value="Glyco_hydro_3_N"/>
</dbReference>
<evidence type="ECO:0000313" key="6">
    <source>
        <dbReference type="Proteomes" id="UP001596147"/>
    </source>
</evidence>
<dbReference type="GO" id="GO:0004563">
    <property type="term" value="F:beta-N-acetylhexosaminidase activity"/>
    <property type="evidence" value="ECO:0007669"/>
    <property type="project" value="UniProtKB-EC"/>
</dbReference>
<gene>
    <name evidence="5" type="primary">nagZ</name>
    <name evidence="5" type="ORF">ACFPM4_02510</name>
</gene>
<keyword evidence="2 5" id="KW-0378">Hydrolase</keyword>
<protein>
    <submittedName>
        <fullName evidence="5">Beta-N-acetylhexosaminidase</fullName>
        <ecNumber evidence="5">3.2.1.52</ecNumber>
    </submittedName>
</protein>
<evidence type="ECO:0000256" key="2">
    <source>
        <dbReference type="ARBA" id="ARBA00022801"/>
    </source>
</evidence>
<dbReference type="PANTHER" id="PTHR30480">
    <property type="entry name" value="BETA-HEXOSAMINIDASE-RELATED"/>
    <property type="match status" value="1"/>
</dbReference>
<dbReference type="Proteomes" id="UP001596147">
    <property type="component" value="Unassembled WGS sequence"/>
</dbReference>
<dbReference type="NCBIfam" id="NF003740">
    <property type="entry name" value="PRK05337.1"/>
    <property type="match status" value="1"/>
</dbReference>
<evidence type="ECO:0000256" key="3">
    <source>
        <dbReference type="ARBA" id="ARBA00023295"/>
    </source>
</evidence>
<reference evidence="6" key="1">
    <citation type="journal article" date="2019" name="Int. J. Syst. Evol. Microbiol.">
        <title>The Global Catalogue of Microorganisms (GCM) 10K type strain sequencing project: providing services to taxonomists for standard genome sequencing and annotation.</title>
        <authorList>
            <consortium name="The Broad Institute Genomics Platform"/>
            <consortium name="The Broad Institute Genome Sequencing Center for Infectious Disease"/>
            <person name="Wu L."/>
            <person name="Ma J."/>
        </authorList>
    </citation>
    <scope>NUCLEOTIDE SEQUENCE [LARGE SCALE GENOMIC DNA]</scope>
    <source>
        <strain evidence="6">CGMCC 1.12237</strain>
    </source>
</reference>
<dbReference type="InterPro" id="IPR036962">
    <property type="entry name" value="Glyco_hydro_3_N_sf"/>
</dbReference>
<keyword evidence="3 5" id="KW-0326">Glycosidase</keyword>
<dbReference type="Pfam" id="PF00933">
    <property type="entry name" value="Glyco_hydro_3"/>
    <property type="match status" value="1"/>
</dbReference>
<comment type="caution">
    <text evidence="5">The sequence shown here is derived from an EMBL/GenBank/DDBJ whole genome shotgun (WGS) entry which is preliminary data.</text>
</comment>
<evidence type="ECO:0000256" key="1">
    <source>
        <dbReference type="ARBA" id="ARBA00005336"/>
    </source>
</evidence>
<accession>A0ABW0LF62</accession>
<dbReference type="Gene3D" id="3.20.20.300">
    <property type="entry name" value="Glycoside hydrolase, family 3, N-terminal domain"/>
    <property type="match status" value="1"/>
</dbReference>
<feature type="domain" description="Glycoside hydrolase family 3 N-terminal" evidence="4">
    <location>
        <begin position="53"/>
        <end position="374"/>
    </location>
</feature>
<dbReference type="InterPro" id="IPR019800">
    <property type="entry name" value="Glyco_hydro_3_AS"/>
</dbReference>
<proteinExistence type="inferred from homology"/>
<dbReference type="SUPFAM" id="SSF51445">
    <property type="entry name" value="(Trans)glycosidases"/>
    <property type="match status" value="1"/>
</dbReference>